<feature type="active site" evidence="4">
    <location>
        <position position="13"/>
    </location>
</feature>
<evidence type="ECO:0000256" key="5">
    <source>
        <dbReference type="RuleBase" id="RU000553"/>
    </source>
</evidence>
<keyword evidence="9" id="KW-1185">Reference proteome</keyword>
<dbReference type="STRING" id="1409788.NC99_06080"/>
<dbReference type="Pfam" id="PF00708">
    <property type="entry name" value="Acylphosphatase"/>
    <property type="match status" value="1"/>
</dbReference>
<dbReference type="InterPro" id="IPR036046">
    <property type="entry name" value="Acylphosphatase-like_dom_sf"/>
</dbReference>
<comment type="caution">
    <text evidence="8">The sequence shown here is derived from an EMBL/GenBank/DDBJ whole genome shotgun (WGS) entry which is preliminary data.</text>
</comment>
<dbReference type="InterPro" id="IPR001792">
    <property type="entry name" value="Acylphosphatase-like_dom"/>
</dbReference>
<feature type="domain" description="Acylphosphatase-like" evidence="7">
    <location>
        <begin position="1"/>
        <end position="85"/>
    </location>
</feature>
<sequence length="85" mass="9712">MLLSGRVQGVGFRYFVQQKARECQLTGWVKNLPNGKVEIEAEGEEQDINCFIDYLKIGNGYSRTNQLSQSQVQPSADFSDFTIRY</sequence>
<evidence type="ECO:0000256" key="2">
    <source>
        <dbReference type="ARBA" id="ARBA00012150"/>
    </source>
</evidence>
<dbReference type="AlphaFoldDB" id="A0A0L8VDW5"/>
<evidence type="ECO:0000256" key="3">
    <source>
        <dbReference type="ARBA" id="ARBA00047645"/>
    </source>
</evidence>
<dbReference type="InterPro" id="IPR017968">
    <property type="entry name" value="Acylphosphatase_CS"/>
</dbReference>
<dbReference type="Proteomes" id="UP000036958">
    <property type="component" value="Unassembled WGS sequence"/>
</dbReference>
<dbReference type="SUPFAM" id="SSF54975">
    <property type="entry name" value="Acylphosphatase/BLUF domain-like"/>
    <property type="match status" value="1"/>
</dbReference>
<evidence type="ECO:0000256" key="6">
    <source>
        <dbReference type="RuleBase" id="RU004168"/>
    </source>
</evidence>
<dbReference type="PANTHER" id="PTHR47268">
    <property type="entry name" value="ACYLPHOSPHATASE"/>
    <property type="match status" value="1"/>
</dbReference>
<dbReference type="EMBL" id="LGIA01000024">
    <property type="protein sequence ID" value="KOH46631.1"/>
    <property type="molecule type" value="Genomic_DNA"/>
</dbReference>
<keyword evidence="4 5" id="KW-0378">Hydrolase</keyword>
<name>A0A0L8VDW5_9BACT</name>
<organism evidence="8 9">
    <name type="scientific">Sunxiuqinia dokdonensis</name>
    <dbReference type="NCBI Taxonomy" id="1409788"/>
    <lineage>
        <taxon>Bacteria</taxon>
        <taxon>Pseudomonadati</taxon>
        <taxon>Bacteroidota</taxon>
        <taxon>Bacteroidia</taxon>
        <taxon>Marinilabiliales</taxon>
        <taxon>Prolixibacteraceae</taxon>
        <taxon>Sunxiuqinia</taxon>
    </lineage>
</organism>
<dbReference type="PROSITE" id="PS51160">
    <property type="entry name" value="ACYLPHOSPHATASE_3"/>
    <property type="match status" value="1"/>
</dbReference>
<dbReference type="PATRIC" id="fig|1409788.3.peg.622"/>
<evidence type="ECO:0000256" key="4">
    <source>
        <dbReference type="PROSITE-ProRule" id="PRU00520"/>
    </source>
</evidence>
<accession>A0A0L8VDW5</accession>
<comment type="catalytic activity">
    <reaction evidence="3 4 5">
        <text>an acyl phosphate + H2O = a carboxylate + phosphate + H(+)</text>
        <dbReference type="Rhea" id="RHEA:14965"/>
        <dbReference type="ChEBI" id="CHEBI:15377"/>
        <dbReference type="ChEBI" id="CHEBI:15378"/>
        <dbReference type="ChEBI" id="CHEBI:29067"/>
        <dbReference type="ChEBI" id="CHEBI:43474"/>
        <dbReference type="ChEBI" id="CHEBI:59918"/>
        <dbReference type="EC" id="3.6.1.7"/>
    </reaction>
</comment>
<protein>
    <recommendedName>
        <fullName evidence="2 4">Acylphosphatase</fullName>
        <ecNumber evidence="2 4">3.6.1.7</ecNumber>
    </recommendedName>
</protein>
<dbReference type="GO" id="GO:0003998">
    <property type="term" value="F:acylphosphatase activity"/>
    <property type="evidence" value="ECO:0007669"/>
    <property type="project" value="UniProtKB-EC"/>
</dbReference>
<evidence type="ECO:0000313" key="8">
    <source>
        <dbReference type="EMBL" id="KOH46631.1"/>
    </source>
</evidence>
<evidence type="ECO:0000313" key="9">
    <source>
        <dbReference type="Proteomes" id="UP000036958"/>
    </source>
</evidence>
<dbReference type="PROSITE" id="PS00151">
    <property type="entry name" value="ACYLPHOSPHATASE_2"/>
    <property type="match status" value="1"/>
</dbReference>
<gene>
    <name evidence="8" type="ORF">NC99_06080</name>
</gene>
<dbReference type="PANTHER" id="PTHR47268:SF4">
    <property type="entry name" value="ACYLPHOSPHATASE"/>
    <property type="match status" value="1"/>
</dbReference>
<evidence type="ECO:0000259" key="7">
    <source>
        <dbReference type="PROSITE" id="PS51160"/>
    </source>
</evidence>
<proteinExistence type="inferred from homology"/>
<dbReference type="Gene3D" id="3.30.70.100">
    <property type="match status" value="1"/>
</dbReference>
<dbReference type="EC" id="3.6.1.7" evidence="2 4"/>
<feature type="active site" evidence="4">
    <location>
        <position position="31"/>
    </location>
</feature>
<dbReference type="InterPro" id="IPR020456">
    <property type="entry name" value="Acylphosphatase"/>
</dbReference>
<evidence type="ECO:0000256" key="1">
    <source>
        <dbReference type="ARBA" id="ARBA00005614"/>
    </source>
</evidence>
<reference evidence="9" key="1">
    <citation type="submission" date="2015-07" db="EMBL/GenBank/DDBJ databases">
        <title>Genome sequencing of Sunxiuqinia dokdonensis strain SK.</title>
        <authorList>
            <person name="Ahn S."/>
            <person name="Kim B.-C."/>
        </authorList>
    </citation>
    <scope>NUCLEOTIDE SEQUENCE [LARGE SCALE GENOMIC DNA]</scope>
    <source>
        <strain evidence="9">SK</strain>
    </source>
</reference>
<dbReference type="PROSITE" id="PS00150">
    <property type="entry name" value="ACYLPHOSPHATASE_1"/>
    <property type="match status" value="1"/>
</dbReference>
<comment type="similarity">
    <text evidence="1 6">Belongs to the acylphosphatase family.</text>
</comment>